<dbReference type="EMBL" id="CR936257">
    <property type="protein sequence ID" value="CAI50289.1"/>
    <property type="molecule type" value="Genomic_DNA"/>
</dbReference>
<accession>A0A1U7EYI8</accession>
<dbReference type="InterPro" id="IPR008457">
    <property type="entry name" value="Cu-R_CopD_dom"/>
</dbReference>
<dbReference type="Proteomes" id="UP000002698">
    <property type="component" value="Chromosome"/>
</dbReference>
<protein>
    <submittedName>
        <fullName evidence="3">CopD domain protein</fullName>
    </submittedName>
</protein>
<dbReference type="OrthoDB" id="205725at2157"/>
<proteinExistence type="predicted"/>
<evidence type="ECO:0000313" key="3">
    <source>
        <dbReference type="EMBL" id="CAI50289.1"/>
    </source>
</evidence>
<dbReference type="AlphaFoldDB" id="A0A1U7EYI8"/>
<reference evidence="3 4" key="1">
    <citation type="journal article" date="2005" name="Genome Res.">
        <title>Living with two extremes: conclusions from the genome sequence of Natronomonas pharaonis.</title>
        <authorList>
            <person name="Falb M."/>
            <person name="Pfeiffer F."/>
            <person name="Palm P."/>
            <person name="Rodewald K."/>
            <person name="Hickmann V."/>
            <person name="Tittor J."/>
            <person name="Oesterhelt D."/>
        </authorList>
    </citation>
    <scope>NUCLEOTIDE SEQUENCE [LARGE SCALE GENOMIC DNA]</scope>
    <source>
        <strain evidence="4">ATCC 35678 / DSM 2160 / CIP 103997 / JCM 8858 / NBRC 14720 / NCIMB 2260 / Gabara</strain>
    </source>
</reference>
<feature type="transmembrane region" description="Helical" evidence="1">
    <location>
        <begin position="79"/>
        <end position="99"/>
    </location>
</feature>
<dbReference type="KEGG" id="nph:NP_4396A"/>
<dbReference type="GO" id="GO:0016020">
    <property type="term" value="C:membrane"/>
    <property type="evidence" value="ECO:0007669"/>
    <property type="project" value="InterPro"/>
</dbReference>
<gene>
    <name evidence="3" type="ordered locus">NP_4396A</name>
</gene>
<feature type="transmembrane region" description="Helical" evidence="1">
    <location>
        <begin position="12"/>
        <end position="31"/>
    </location>
</feature>
<evidence type="ECO:0000313" key="4">
    <source>
        <dbReference type="Proteomes" id="UP000002698"/>
    </source>
</evidence>
<dbReference type="STRING" id="348780.NP_4396A"/>
<feature type="transmembrane region" description="Helical" evidence="1">
    <location>
        <begin position="120"/>
        <end position="140"/>
    </location>
</feature>
<dbReference type="EnsemblBacteria" id="CAI50289">
    <property type="protein sequence ID" value="CAI50289"/>
    <property type="gene ID" value="NP_4396A"/>
</dbReference>
<evidence type="ECO:0000256" key="1">
    <source>
        <dbReference type="SAM" id="Phobius"/>
    </source>
</evidence>
<keyword evidence="1" id="KW-0472">Membrane</keyword>
<dbReference type="RefSeq" id="WP_011323905.1">
    <property type="nucleotide sequence ID" value="NC_007426.1"/>
</dbReference>
<dbReference type="eggNOG" id="arCOG06302">
    <property type="taxonomic scope" value="Archaea"/>
</dbReference>
<feature type="domain" description="Copper resistance protein D" evidence="2">
    <location>
        <begin position="41"/>
        <end position="139"/>
    </location>
</feature>
<evidence type="ECO:0000259" key="2">
    <source>
        <dbReference type="Pfam" id="PF05425"/>
    </source>
</evidence>
<keyword evidence="4" id="KW-1185">Reference proteome</keyword>
<sequence>MVLSTYAAVRTLHVLAVSLLVGGSAVLWLGLRVGTARLPVRLLSWFEAVFWGGLGIVVFTGLGNLVAFGIPPVDSHRGIVLTAKFVAVLGLAVFALVRAAAVIELQRAGNGAVGGRRLRLLYAATAWLSTAAVLLAGVLARG</sequence>
<name>A0A1U7EYI8_NATPD</name>
<dbReference type="HOGENOM" id="CLU_1801634_0_0_2"/>
<feature type="transmembrane region" description="Helical" evidence="1">
    <location>
        <begin position="43"/>
        <end position="67"/>
    </location>
</feature>
<keyword evidence="1" id="KW-0812">Transmembrane</keyword>
<dbReference type="Pfam" id="PF05425">
    <property type="entry name" value="CopD"/>
    <property type="match status" value="1"/>
</dbReference>
<dbReference type="GeneID" id="3702049"/>
<keyword evidence="1" id="KW-1133">Transmembrane helix</keyword>
<organism evidence="3 4">
    <name type="scientific">Natronomonas pharaonis (strain ATCC 35678 / DSM 2160 / CIP 103997 / JCM 8858 / NBRC 14720 / NCIMB 2260 / Gabara)</name>
    <name type="common">Halobacterium pharaonis</name>
    <dbReference type="NCBI Taxonomy" id="348780"/>
    <lineage>
        <taxon>Archaea</taxon>
        <taxon>Methanobacteriati</taxon>
        <taxon>Methanobacteriota</taxon>
        <taxon>Stenosarchaea group</taxon>
        <taxon>Halobacteria</taxon>
        <taxon>Halobacteriales</taxon>
        <taxon>Natronomonadaceae</taxon>
        <taxon>Natronomonas</taxon>
    </lineage>
</organism>